<keyword evidence="3" id="KW-1185">Reference proteome</keyword>
<organism evidence="2 3">
    <name type="scientific">Pelomicrobium methylotrophicum</name>
    <dbReference type="NCBI Taxonomy" id="2602750"/>
    <lineage>
        <taxon>Bacteria</taxon>
        <taxon>Pseudomonadati</taxon>
        <taxon>Pseudomonadota</taxon>
        <taxon>Hydrogenophilia</taxon>
        <taxon>Hydrogenophilia incertae sedis</taxon>
        <taxon>Pelomicrobium</taxon>
    </lineage>
</organism>
<dbReference type="Proteomes" id="UP000321201">
    <property type="component" value="Unassembled WGS sequence"/>
</dbReference>
<keyword evidence="1" id="KW-0472">Membrane</keyword>
<feature type="transmembrane region" description="Helical" evidence="1">
    <location>
        <begin position="36"/>
        <end position="54"/>
    </location>
</feature>
<proteinExistence type="predicted"/>
<dbReference type="AlphaFoldDB" id="A0A5C7F0F3"/>
<reference evidence="2 3" key="1">
    <citation type="submission" date="2019-08" db="EMBL/GenBank/DDBJ databases">
        <title>Pelomicrobium methylotrophicum gen. nov., sp. nov. a moderately thermophilic, facultatively anaerobic, lithoautotrophic and methylotrophic bacterium isolated from a terrestrial mud volcano.</title>
        <authorList>
            <person name="Slobodkina G.B."/>
            <person name="Merkel A.Y."/>
            <person name="Slobodkin A.I."/>
        </authorList>
    </citation>
    <scope>NUCLEOTIDE SEQUENCE [LARGE SCALE GENOMIC DNA]</scope>
    <source>
        <strain evidence="2 3">SM250</strain>
    </source>
</reference>
<dbReference type="EMBL" id="VPFL01000003">
    <property type="protein sequence ID" value="TXF13165.1"/>
    <property type="molecule type" value="Genomic_DNA"/>
</dbReference>
<evidence type="ECO:0000313" key="2">
    <source>
        <dbReference type="EMBL" id="TXF13165.1"/>
    </source>
</evidence>
<sequence>MVLIRLVGFLLLLAIGLCLGLFLYTRDRRYLRYAATIFKFGLVVAGVFALLYLLERLILVI</sequence>
<protein>
    <submittedName>
        <fullName evidence="2">Uncharacterized protein</fullName>
    </submittedName>
</protein>
<keyword evidence="1" id="KW-0812">Transmembrane</keyword>
<name>A0A5C7F0F3_9PROT</name>
<accession>A0A5C7F0F3</accession>
<keyword evidence="1" id="KW-1133">Transmembrane helix</keyword>
<comment type="caution">
    <text evidence="2">The sequence shown here is derived from an EMBL/GenBank/DDBJ whole genome shotgun (WGS) entry which is preliminary data.</text>
</comment>
<dbReference type="RefSeq" id="WP_147798807.1">
    <property type="nucleotide sequence ID" value="NZ_VPFL01000003.1"/>
</dbReference>
<gene>
    <name evidence="2" type="ORF">FR698_03615</name>
</gene>
<feature type="transmembrane region" description="Helical" evidence="1">
    <location>
        <begin position="6"/>
        <end position="24"/>
    </location>
</feature>
<evidence type="ECO:0000256" key="1">
    <source>
        <dbReference type="SAM" id="Phobius"/>
    </source>
</evidence>
<dbReference type="InParanoid" id="A0A5C7F0F3"/>
<evidence type="ECO:0000313" key="3">
    <source>
        <dbReference type="Proteomes" id="UP000321201"/>
    </source>
</evidence>